<proteinExistence type="predicted"/>
<dbReference type="AlphaFoldDB" id="S0NW07"/>
<keyword evidence="1" id="KW-0812">Transmembrane</keyword>
<name>S0NW07_9ENTE</name>
<feature type="transmembrane region" description="Helical" evidence="1">
    <location>
        <begin position="139"/>
        <end position="157"/>
    </location>
</feature>
<feature type="transmembrane region" description="Helical" evidence="1">
    <location>
        <begin position="37"/>
        <end position="53"/>
    </location>
</feature>
<organism evidence="3 4">
    <name type="scientific">Enterococcus saccharolyticus subsp. saccharolyticus ATCC 43076</name>
    <dbReference type="NCBI Taxonomy" id="1139996"/>
    <lineage>
        <taxon>Bacteria</taxon>
        <taxon>Bacillati</taxon>
        <taxon>Bacillota</taxon>
        <taxon>Bacilli</taxon>
        <taxon>Lactobacillales</taxon>
        <taxon>Enterococcaceae</taxon>
        <taxon>Enterococcus</taxon>
    </lineage>
</organism>
<dbReference type="PANTHER" id="PTHR45138:SF9">
    <property type="entry name" value="DIGUANYLATE CYCLASE DGCM-RELATED"/>
    <property type="match status" value="1"/>
</dbReference>
<dbReference type="EMBL" id="AHYT01000002">
    <property type="protein sequence ID" value="EOT29814.1"/>
    <property type="molecule type" value="Genomic_DNA"/>
</dbReference>
<dbReference type="OrthoDB" id="9759607at2"/>
<dbReference type="Gene3D" id="3.30.70.270">
    <property type="match status" value="1"/>
</dbReference>
<dbReference type="CDD" id="cd01949">
    <property type="entry name" value="GGDEF"/>
    <property type="match status" value="1"/>
</dbReference>
<feature type="domain" description="GGDEF" evidence="2">
    <location>
        <begin position="228"/>
        <end position="366"/>
    </location>
</feature>
<reference evidence="3 4" key="1">
    <citation type="submission" date="2013-03" db="EMBL/GenBank/DDBJ databases">
        <title>The Genome Sequence of Enterococcus saccharolyticus ATCC_43076 (Illumina only assembly).</title>
        <authorList>
            <consortium name="The Broad Institute Genomics Platform"/>
            <consortium name="The Broad Institute Genome Sequencing Center for Infectious Disease"/>
            <person name="Earl A."/>
            <person name="Russ C."/>
            <person name="Gilmore M."/>
            <person name="Surin D."/>
            <person name="Walker B."/>
            <person name="Young S."/>
            <person name="Zeng Q."/>
            <person name="Gargeya S."/>
            <person name="Fitzgerald M."/>
            <person name="Haas B."/>
            <person name="Abouelleil A."/>
            <person name="Allen A.W."/>
            <person name="Alvarado L."/>
            <person name="Arachchi H.M."/>
            <person name="Berlin A.M."/>
            <person name="Chapman S.B."/>
            <person name="Gainer-Dewar J."/>
            <person name="Goldberg J."/>
            <person name="Griggs A."/>
            <person name="Gujja S."/>
            <person name="Hansen M."/>
            <person name="Howarth C."/>
            <person name="Imamovic A."/>
            <person name="Ireland A."/>
            <person name="Larimer J."/>
            <person name="McCowan C."/>
            <person name="Murphy C."/>
            <person name="Pearson M."/>
            <person name="Poon T.W."/>
            <person name="Priest M."/>
            <person name="Roberts A."/>
            <person name="Saif S."/>
            <person name="Shea T."/>
            <person name="Sisk P."/>
            <person name="Sykes S."/>
            <person name="Wortman J."/>
            <person name="Nusbaum C."/>
            <person name="Birren B."/>
        </authorList>
    </citation>
    <scope>NUCLEOTIDE SEQUENCE [LARGE SCALE GENOMIC DNA]</scope>
    <source>
        <strain evidence="3 4">ATCC 43076</strain>
    </source>
</reference>
<comment type="caution">
    <text evidence="3">The sequence shown here is derived from an EMBL/GenBank/DDBJ whole genome shotgun (WGS) entry which is preliminary data.</text>
</comment>
<feature type="transmembrane region" description="Helical" evidence="1">
    <location>
        <begin position="86"/>
        <end position="105"/>
    </location>
</feature>
<feature type="transmembrane region" description="Helical" evidence="1">
    <location>
        <begin position="169"/>
        <end position="187"/>
    </location>
</feature>
<dbReference type="Proteomes" id="UP000014136">
    <property type="component" value="Unassembled WGS sequence"/>
</dbReference>
<dbReference type="PATRIC" id="fig|1139996.3.peg.497"/>
<dbReference type="Pfam" id="PF00990">
    <property type="entry name" value="GGDEF"/>
    <property type="match status" value="1"/>
</dbReference>
<feature type="transmembrane region" description="Helical" evidence="1">
    <location>
        <begin position="111"/>
        <end position="127"/>
    </location>
</feature>
<evidence type="ECO:0000313" key="4">
    <source>
        <dbReference type="Proteomes" id="UP000014136"/>
    </source>
</evidence>
<keyword evidence="1" id="KW-0472">Membrane</keyword>
<dbReference type="GO" id="GO:0052621">
    <property type="term" value="F:diguanylate cyclase activity"/>
    <property type="evidence" value="ECO:0007669"/>
    <property type="project" value="TreeGrafter"/>
</dbReference>
<gene>
    <name evidence="3" type="ORF">OMQ_00504</name>
</gene>
<dbReference type="NCBIfam" id="TIGR00254">
    <property type="entry name" value="GGDEF"/>
    <property type="match status" value="1"/>
</dbReference>
<dbReference type="GO" id="GO:1902201">
    <property type="term" value="P:negative regulation of bacterial-type flagellum-dependent cell motility"/>
    <property type="evidence" value="ECO:0007669"/>
    <property type="project" value="TreeGrafter"/>
</dbReference>
<dbReference type="HOGENOM" id="CLU_063202_0_0_9"/>
<dbReference type="SMART" id="SM00267">
    <property type="entry name" value="GGDEF"/>
    <property type="match status" value="1"/>
</dbReference>
<evidence type="ECO:0000256" key="1">
    <source>
        <dbReference type="SAM" id="Phobius"/>
    </source>
</evidence>
<sequence length="369" mass="42697">MEKYTLILFIMPIILLSVVIALAFITQRLTSIVKTPIPRAITVFILYMVYAYSTLQFSYSLLGFYSYTFVIETAMAYYFFPKYGHWVFLATPSLTALYYYATNYSLGYEEIQIAILGACLFVFALVIKRFSQLETVVKVCFSFTFKWLIIAIFPSIFSDTYSTVLDSTLIYFGSLLIALILWGFYRIHLTEQAEIKKVIQQGQTDALTGVYNFQKLGTDLQNYETSKQAYALAMIDLDYFKQLNDTFGHHAGNDILKEFAALLTTSLETYIGIENFSIYRFGGEEFCVLFFDCSTEQASKHLTFFKNVYETRHRLLREANYAVTFSVGIESNENHQYNGMETMQYADEALYEAKHAGRNQIHMYQKKHQ</sequence>
<evidence type="ECO:0000313" key="3">
    <source>
        <dbReference type="EMBL" id="EOT29814.1"/>
    </source>
</evidence>
<dbReference type="PANTHER" id="PTHR45138">
    <property type="entry name" value="REGULATORY COMPONENTS OF SENSORY TRANSDUCTION SYSTEM"/>
    <property type="match status" value="1"/>
</dbReference>
<feature type="transmembrane region" description="Helical" evidence="1">
    <location>
        <begin position="6"/>
        <end position="25"/>
    </location>
</feature>
<evidence type="ECO:0000259" key="2">
    <source>
        <dbReference type="PROSITE" id="PS50887"/>
    </source>
</evidence>
<dbReference type="GO" id="GO:0043709">
    <property type="term" value="P:cell adhesion involved in single-species biofilm formation"/>
    <property type="evidence" value="ECO:0007669"/>
    <property type="project" value="TreeGrafter"/>
</dbReference>
<dbReference type="InterPro" id="IPR000160">
    <property type="entry name" value="GGDEF_dom"/>
</dbReference>
<dbReference type="GO" id="GO:0005886">
    <property type="term" value="C:plasma membrane"/>
    <property type="evidence" value="ECO:0007669"/>
    <property type="project" value="TreeGrafter"/>
</dbReference>
<dbReference type="eggNOG" id="COG3706">
    <property type="taxonomic scope" value="Bacteria"/>
</dbReference>
<dbReference type="InterPro" id="IPR029787">
    <property type="entry name" value="Nucleotide_cyclase"/>
</dbReference>
<dbReference type="RefSeq" id="WP_016174312.1">
    <property type="nucleotide sequence ID" value="NZ_KE136389.1"/>
</dbReference>
<protein>
    <recommendedName>
        <fullName evidence="2">GGDEF domain-containing protein</fullName>
    </recommendedName>
</protein>
<dbReference type="PROSITE" id="PS50887">
    <property type="entry name" value="GGDEF"/>
    <property type="match status" value="1"/>
</dbReference>
<dbReference type="SUPFAM" id="SSF55073">
    <property type="entry name" value="Nucleotide cyclase"/>
    <property type="match status" value="1"/>
</dbReference>
<keyword evidence="1" id="KW-1133">Transmembrane helix</keyword>
<dbReference type="STRING" id="41997.RV16_GL000389"/>
<accession>S0NW07</accession>
<keyword evidence="4" id="KW-1185">Reference proteome</keyword>
<dbReference type="InterPro" id="IPR043128">
    <property type="entry name" value="Rev_trsase/Diguanyl_cyclase"/>
</dbReference>
<dbReference type="InterPro" id="IPR050469">
    <property type="entry name" value="Diguanylate_Cyclase"/>
</dbReference>